<dbReference type="Proteomes" id="UP000054632">
    <property type="component" value="Unassembled WGS sequence"/>
</dbReference>
<sequence>MLLSRDDSVNQLANKAHVVRLTNFTWPFEAKIKLHEGVLIDSELIKKQCITDTGLALYLYSKSHHTITHCSR</sequence>
<dbReference type="EMBL" id="JYDS01000056">
    <property type="protein sequence ID" value="KRZ28542.1"/>
    <property type="molecule type" value="Genomic_DNA"/>
</dbReference>
<protein>
    <submittedName>
        <fullName evidence="1">Uncharacterized protein</fullName>
    </submittedName>
</protein>
<accession>A0A0V1EP94</accession>
<reference evidence="4 5" key="1">
    <citation type="submission" date="2015-01" db="EMBL/GenBank/DDBJ databases">
        <title>Evolution of Trichinella species and genotypes.</title>
        <authorList>
            <person name="Korhonen P.K."/>
            <person name="Edoardo P."/>
            <person name="Giuseppe L.R."/>
            <person name="Gasser R.B."/>
        </authorList>
    </citation>
    <scope>NUCLEOTIDE SEQUENCE [LARGE SCALE GENOMIC DNA]</scope>
    <source>
        <strain evidence="1">ISS13</strain>
        <strain evidence="3">ISS176</strain>
        <strain evidence="2">ISS588</strain>
    </source>
</reference>
<gene>
    <name evidence="1" type="ORF">T4A_12185</name>
    <name evidence="2" type="ORF">T4B_7533</name>
    <name evidence="3" type="ORF">T4C_7640</name>
</gene>
<dbReference type="EMBL" id="JYDR01000016">
    <property type="protein sequence ID" value="KRY75594.1"/>
    <property type="molecule type" value="Genomic_DNA"/>
</dbReference>
<dbReference type="Proteomes" id="UP000054805">
    <property type="component" value="Unassembled WGS sequence"/>
</dbReference>
<keyword evidence="5" id="KW-1185">Reference proteome</keyword>
<evidence type="ECO:0000313" key="2">
    <source>
        <dbReference type="EMBL" id="KRZ28542.1"/>
    </source>
</evidence>
<dbReference type="EMBL" id="JYDV01000092">
    <property type="protein sequence ID" value="KRZ35340.1"/>
    <property type="molecule type" value="Genomic_DNA"/>
</dbReference>
<organism evidence="1 4">
    <name type="scientific">Trichinella pseudospiralis</name>
    <name type="common">Parasitic roundworm</name>
    <dbReference type="NCBI Taxonomy" id="6337"/>
    <lineage>
        <taxon>Eukaryota</taxon>
        <taxon>Metazoa</taxon>
        <taxon>Ecdysozoa</taxon>
        <taxon>Nematoda</taxon>
        <taxon>Enoplea</taxon>
        <taxon>Dorylaimia</taxon>
        <taxon>Trichinellida</taxon>
        <taxon>Trichinellidae</taxon>
        <taxon>Trichinella</taxon>
    </lineage>
</organism>
<dbReference type="AlphaFoldDB" id="A0A0V1EP94"/>
<name>A0A0V1EP94_TRIPS</name>
<evidence type="ECO:0000313" key="3">
    <source>
        <dbReference type="EMBL" id="KRZ35340.1"/>
    </source>
</evidence>
<evidence type="ECO:0000313" key="4">
    <source>
        <dbReference type="Proteomes" id="UP000054632"/>
    </source>
</evidence>
<comment type="caution">
    <text evidence="1">The sequence shown here is derived from an EMBL/GenBank/DDBJ whole genome shotgun (WGS) entry which is preliminary data.</text>
</comment>
<evidence type="ECO:0000313" key="1">
    <source>
        <dbReference type="EMBL" id="KRY75594.1"/>
    </source>
</evidence>
<proteinExistence type="predicted"/>
<dbReference type="Proteomes" id="UP000054826">
    <property type="component" value="Unassembled WGS sequence"/>
</dbReference>
<evidence type="ECO:0000313" key="5">
    <source>
        <dbReference type="Proteomes" id="UP000054805"/>
    </source>
</evidence>